<keyword evidence="2" id="KW-1185">Reference proteome</keyword>
<comment type="caution">
    <text evidence="1">The sequence shown here is derived from an EMBL/GenBank/DDBJ whole genome shotgun (WGS) entry which is preliminary data.</text>
</comment>
<dbReference type="AlphaFoldDB" id="A0AAV1NQN2"/>
<evidence type="ECO:0000313" key="2">
    <source>
        <dbReference type="Proteomes" id="UP001314229"/>
    </source>
</evidence>
<proteinExistence type="predicted"/>
<dbReference type="EMBL" id="CAWUFR010000046">
    <property type="protein sequence ID" value="CAK6960797.1"/>
    <property type="molecule type" value="Genomic_DNA"/>
</dbReference>
<gene>
    <name evidence="1" type="ORF">FSCOSCO3_A024510</name>
</gene>
<reference evidence="1 2" key="1">
    <citation type="submission" date="2024-01" db="EMBL/GenBank/DDBJ databases">
        <authorList>
            <person name="Alioto T."/>
            <person name="Alioto T."/>
            <person name="Gomez Garrido J."/>
        </authorList>
    </citation>
    <scope>NUCLEOTIDE SEQUENCE [LARGE SCALE GENOMIC DNA]</scope>
</reference>
<dbReference type="Proteomes" id="UP001314229">
    <property type="component" value="Unassembled WGS sequence"/>
</dbReference>
<evidence type="ECO:0000313" key="1">
    <source>
        <dbReference type="EMBL" id="CAK6960797.1"/>
    </source>
</evidence>
<protein>
    <submittedName>
        <fullName evidence="1">Uncharacterized protein</fullName>
    </submittedName>
</protein>
<sequence>MKDKYRNRKPLMQKRSSRWFQFISWTSVNKMSTVSSPPTFRHLSLEQGERPKGQQSTTVVQSIDLLNKL</sequence>
<accession>A0AAV1NQN2</accession>
<name>A0AAV1NQN2_SCOSC</name>
<organism evidence="1 2">
    <name type="scientific">Scomber scombrus</name>
    <name type="common">Atlantic mackerel</name>
    <name type="synonym">Scomber vernalis</name>
    <dbReference type="NCBI Taxonomy" id="13677"/>
    <lineage>
        <taxon>Eukaryota</taxon>
        <taxon>Metazoa</taxon>
        <taxon>Chordata</taxon>
        <taxon>Craniata</taxon>
        <taxon>Vertebrata</taxon>
        <taxon>Euteleostomi</taxon>
        <taxon>Actinopterygii</taxon>
        <taxon>Neopterygii</taxon>
        <taxon>Teleostei</taxon>
        <taxon>Neoteleostei</taxon>
        <taxon>Acanthomorphata</taxon>
        <taxon>Pelagiaria</taxon>
        <taxon>Scombriformes</taxon>
        <taxon>Scombridae</taxon>
        <taxon>Scomber</taxon>
    </lineage>
</organism>